<proteinExistence type="inferred from homology"/>
<dbReference type="Proteomes" id="UP000027180">
    <property type="component" value="Plasmid pRetIE4771b"/>
</dbReference>
<dbReference type="AlphaFoldDB" id="A0A060IDP8"/>
<comment type="similarity">
    <text evidence="2">Belongs to the UPF0437 family.</text>
</comment>
<keyword evidence="3" id="KW-0614">Plasmid</keyword>
<organism evidence="3 4">
    <name type="scientific">Rhizobium etli bv. mimosae str. IE4771</name>
    <dbReference type="NCBI Taxonomy" id="1432050"/>
    <lineage>
        <taxon>Bacteria</taxon>
        <taxon>Pseudomonadati</taxon>
        <taxon>Pseudomonadota</taxon>
        <taxon>Alphaproteobacteria</taxon>
        <taxon>Hyphomicrobiales</taxon>
        <taxon>Rhizobiaceae</taxon>
        <taxon>Rhizobium/Agrobacterium group</taxon>
        <taxon>Rhizobium</taxon>
    </lineage>
</organism>
<evidence type="ECO:0000313" key="3">
    <source>
        <dbReference type="EMBL" id="AIC29846.1"/>
    </source>
</evidence>
<reference evidence="3 4" key="1">
    <citation type="submission" date="2013-12" db="EMBL/GenBank/DDBJ databases">
        <title>Complete genome sequence of Rhizobium etli bv. mimosae IE4771.</title>
        <authorList>
            <person name="Bustos P."/>
            <person name="Santamaria R.I."/>
            <person name="Lozano L."/>
            <person name="Ormeno-Orrillo E."/>
            <person name="Rogel M.A."/>
            <person name="Romero D."/>
            <person name="Cevallos M.A."/>
            <person name="Martinez-Romero E."/>
            <person name="Gonzalez V."/>
        </authorList>
    </citation>
    <scope>NUCLEOTIDE SEQUENCE [LARGE SCALE GENOMIC DNA]</scope>
    <source>
        <strain evidence="3 4">IE4771</strain>
        <plasmid evidence="4">Plasmid pRetIE4771b</plasmid>
    </source>
</reference>
<dbReference type="HOGENOM" id="CLU_187695_0_0_5"/>
<evidence type="ECO:0000313" key="4">
    <source>
        <dbReference type="Proteomes" id="UP000027180"/>
    </source>
</evidence>
<dbReference type="Gene3D" id="1.10.287.660">
    <property type="entry name" value="Helix hairpin bin"/>
    <property type="match status" value="1"/>
</dbReference>
<protein>
    <submittedName>
        <fullName evidence="3">Rop-like family nitrogen fixation protein</fullName>
    </submittedName>
</protein>
<evidence type="ECO:0000256" key="2">
    <source>
        <dbReference type="ARBA" id="ARBA00044954"/>
    </source>
</evidence>
<name>A0A060IDP8_RHIET</name>
<dbReference type="Pfam" id="PF05082">
    <property type="entry name" value="Rop-like"/>
    <property type="match status" value="1"/>
</dbReference>
<dbReference type="InterPro" id="IPR029012">
    <property type="entry name" value="Helix_hairpin_bin_sf"/>
</dbReference>
<evidence type="ECO:0000256" key="1">
    <source>
        <dbReference type="ARBA" id="ARBA00023231"/>
    </source>
</evidence>
<accession>A0A060IDP8</accession>
<dbReference type="InterPro" id="IPR007774">
    <property type="entry name" value="Put_N_fixation"/>
</dbReference>
<sequence length="67" mass="7606">MSNLEEQLTKVRKLQSRATTAKMELYYLAEGLPINWTKVKTAGRKTFNAFAELEAAKEELATLENSQ</sequence>
<gene>
    <name evidence="3" type="ORF">IE4771_PB00115</name>
</gene>
<dbReference type="EMBL" id="CP006988">
    <property type="protein sequence ID" value="AIC29846.1"/>
    <property type="molecule type" value="Genomic_DNA"/>
</dbReference>
<geneLocation type="plasmid" evidence="3 4">
    <name>pRetIE4771b</name>
</geneLocation>
<dbReference type="OrthoDB" id="3216579at2"/>
<dbReference type="PIRSF" id="PIRSF037676">
    <property type="entry name" value="DUF683"/>
    <property type="match status" value="1"/>
</dbReference>
<dbReference type="KEGG" id="rei:IE4771_PB00115"/>
<dbReference type="RefSeq" id="WP_040140350.1">
    <property type="nucleotide sequence ID" value="NZ_CP006988.1"/>
</dbReference>
<keyword evidence="1" id="KW-0535">Nitrogen fixation</keyword>